<reference evidence="2" key="5">
    <citation type="journal article" date="2021" name="G3 (Bethesda)">
        <title>Aegilops tauschii genome assembly Aet v5.0 features greater sequence contiguity and improved annotation.</title>
        <authorList>
            <person name="Wang L."/>
            <person name="Zhu T."/>
            <person name="Rodriguez J.C."/>
            <person name="Deal K.R."/>
            <person name="Dubcovsky J."/>
            <person name="McGuire P.E."/>
            <person name="Lux T."/>
            <person name="Spannagl M."/>
            <person name="Mayer K.F.X."/>
            <person name="Baldrich P."/>
            <person name="Meyers B.C."/>
            <person name="Huo N."/>
            <person name="Gu Y.Q."/>
            <person name="Zhou H."/>
            <person name="Devos K.M."/>
            <person name="Bennetzen J.L."/>
            <person name="Unver T."/>
            <person name="Budak H."/>
            <person name="Gulick P.J."/>
            <person name="Galiba G."/>
            <person name="Kalapos B."/>
            <person name="Nelson D.R."/>
            <person name="Li P."/>
            <person name="You F.M."/>
            <person name="Luo M.C."/>
            <person name="Dvorak J."/>
        </authorList>
    </citation>
    <scope>NUCLEOTIDE SEQUENCE [LARGE SCALE GENOMIC DNA]</scope>
    <source>
        <strain evidence="2">cv. AL8/78</strain>
    </source>
</reference>
<sequence>TNRERGLLAKKNLTIQAALDRLVREPRPSRHSGVLHRRRDPRGAGHRTPRPPSLAGRHHPLPQQPCIARQRWVSASLLPSSKARNSPPLPDLFPSSKATSSPPLPDLTERGPGLATPVFDVARSGWGTRAEPPCRQSSSSPTEEGASDAQMAAMKQQAPESVQGRKEFLVEVLMLTVLSQPNFVSLVGFCA</sequence>
<reference evidence="2" key="4">
    <citation type="submission" date="2019-03" db="UniProtKB">
        <authorList>
            <consortium name="EnsemblPlants"/>
        </authorList>
    </citation>
    <scope>IDENTIFICATION</scope>
</reference>
<dbReference type="AlphaFoldDB" id="A0A452YFE2"/>
<dbReference type="Proteomes" id="UP000015105">
    <property type="component" value="Chromosome 1D"/>
</dbReference>
<protein>
    <submittedName>
        <fullName evidence="2">Uncharacterized protein</fullName>
    </submittedName>
</protein>
<evidence type="ECO:0000256" key="1">
    <source>
        <dbReference type="SAM" id="MobiDB-lite"/>
    </source>
</evidence>
<dbReference type="Gene3D" id="3.30.200.20">
    <property type="entry name" value="Phosphorylase Kinase, domain 1"/>
    <property type="match status" value="1"/>
</dbReference>
<dbReference type="Gramene" id="AET1Gv20399100.14">
    <property type="protein sequence ID" value="AET1Gv20399100.14"/>
    <property type="gene ID" value="AET1Gv20399100"/>
</dbReference>
<dbReference type="STRING" id="200361.A0A452YFE2"/>
<reference evidence="3" key="2">
    <citation type="journal article" date="2017" name="Nat. Plants">
        <title>The Aegilops tauschii genome reveals multiple impacts of transposons.</title>
        <authorList>
            <person name="Zhao G."/>
            <person name="Zou C."/>
            <person name="Li K."/>
            <person name="Wang K."/>
            <person name="Li T."/>
            <person name="Gao L."/>
            <person name="Zhang X."/>
            <person name="Wang H."/>
            <person name="Yang Z."/>
            <person name="Liu X."/>
            <person name="Jiang W."/>
            <person name="Mao L."/>
            <person name="Kong X."/>
            <person name="Jiao Y."/>
            <person name="Jia J."/>
        </authorList>
    </citation>
    <scope>NUCLEOTIDE SEQUENCE [LARGE SCALE GENOMIC DNA]</scope>
    <source>
        <strain evidence="3">cv. AL8/78</strain>
    </source>
</reference>
<organism evidence="2 3">
    <name type="scientific">Aegilops tauschii subsp. strangulata</name>
    <name type="common">Goatgrass</name>
    <dbReference type="NCBI Taxonomy" id="200361"/>
    <lineage>
        <taxon>Eukaryota</taxon>
        <taxon>Viridiplantae</taxon>
        <taxon>Streptophyta</taxon>
        <taxon>Embryophyta</taxon>
        <taxon>Tracheophyta</taxon>
        <taxon>Spermatophyta</taxon>
        <taxon>Magnoliopsida</taxon>
        <taxon>Liliopsida</taxon>
        <taxon>Poales</taxon>
        <taxon>Poaceae</taxon>
        <taxon>BOP clade</taxon>
        <taxon>Pooideae</taxon>
        <taxon>Triticodae</taxon>
        <taxon>Triticeae</taxon>
        <taxon>Triticinae</taxon>
        <taxon>Aegilops</taxon>
    </lineage>
</organism>
<feature type="region of interest" description="Disordered" evidence="1">
    <location>
        <begin position="19"/>
        <end position="62"/>
    </location>
</feature>
<proteinExistence type="predicted"/>
<keyword evidence="3" id="KW-1185">Reference proteome</keyword>
<name>A0A452YFE2_AEGTS</name>
<accession>A0A452YFE2</accession>
<reference evidence="3" key="1">
    <citation type="journal article" date="2014" name="Science">
        <title>Ancient hybridizations among the ancestral genomes of bread wheat.</title>
        <authorList>
            <consortium name="International Wheat Genome Sequencing Consortium,"/>
            <person name="Marcussen T."/>
            <person name="Sandve S.R."/>
            <person name="Heier L."/>
            <person name="Spannagl M."/>
            <person name="Pfeifer M."/>
            <person name="Jakobsen K.S."/>
            <person name="Wulff B.B."/>
            <person name="Steuernagel B."/>
            <person name="Mayer K.F."/>
            <person name="Olsen O.A."/>
        </authorList>
    </citation>
    <scope>NUCLEOTIDE SEQUENCE [LARGE SCALE GENOMIC DNA]</scope>
    <source>
        <strain evidence="3">cv. AL8/78</strain>
    </source>
</reference>
<evidence type="ECO:0000313" key="2">
    <source>
        <dbReference type="EnsemblPlants" id="AET1Gv20399100.14"/>
    </source>
</evidence>
<dbReference type="EnsemblPlants" id="AET1Gv20399100.14">
    <property type="protein sequence ID" value="AET1Gv20399100.14"/>
    <property type="gene ID" value="AET1Gv20399100"/>
</dbReference>
<feature type="region of interest" description="Disordered" evidence="1">
    <location>
        <begin position="80"/>
        <end position="161"/>
    </location>
</feature>
<reference evidence="2" key="3">
    <citation type="journal article" date="2017" name="Nature">
        <title>Genome sequence of the progenitor of the wheat D genome Aegilops tauschii.</title>
        <authorList>
            <person name="Luo M.C."/>
            <person name="Gu Y.Q."/>
            <person name="Puiu D."/>
            <person name="Wang H."/>
            <person name="Twardziok S.O."/>
            <person name="Deal K.R."/>
            <person name="Huo N."/>
            <person name="Zhu T."/>
            <person name="Wang L."/>
            <person name="Wang Y."/>
            <person name="McGuire P.E."/>
            <person name="Liu S."/>
            <person name="Long H."/>
            <person name="Ramasamy R.K."/>
            <person name="Rodriguez J.C."/>
            <person name="Van S.L."/>
            <person name="Yuan L."/>
            <person name="Wang Z."/>
            <person name="Xia Z."/>
            <person name="Xiao L."/>
            <person name="Anderson O.D."/>
            <person name="Ouyang S."/>
            <person name="Liang Y."/>
            <person name="Zimin A.V."/>
            <person name="Pertea G."/>
            <person name="Qi P."/>
            <person name="Bennetzen J.L."/>
            <person name="Dai X."/>
            <person name="Dawson M.W."/>
            <person name="Muller H.G."/>
            <person name="Kugler K."/>
            <person name="Rivarola-Duarte L."/>
            <person name="Spannagl M."/>
            <person name="Mayer K.F.X."/>
            <person name="Lu F.H."/>
            <person name="Bevan M.W."/>
            <person name="Leroy P."/>
            <person name="Li P."/>
            <person name="You F.M."/>
            <person name="Sun Q."/>
            <person name="Liu Z."/>
            <person name="Lyons E."/>
            <person name="Wicker T."/>
            <person name="Salzberg S.L."/>
            <person name="Devos K.M."/>
            <person name="Dvorak J."/>
        </authorList>
    </citation>
    <scope>NUCLEOTIDE SEQUENCE [LARGE SCALE GENOMIC DNA]</scope>
    <source>
        <strain evidence="2">cv. AL8/78</strain>
    </source>
</reference>
<evidence type="ECO:0000313" key="3">
    <source>
        <dbReference type="Proteomes" id="UP000015105"/>
    </source>
</evidence>
<feature type="compositionally biased region" description="Basic residues" evidence="1">
    <location>
        <begin position="29"/>
        <end position="49"/>
    </location>
</feature>